<dbReference type="Proteomes" id="UP001170288">
    <property type="component" value="Unassembled WGS sequence"/>
</dbReference>
<dbReference type="Gene3D" id="3.40.1350.10">
    <property type="match status" value="1"/>
</dbReference>
<reference evidence="2" key="1">
    <citation type="submission" date="2022-12" db="EMBL/GenBank/DDBJ databases">
        <authorList>
            <person name="Uljanovas D."/>
        </authorList>
    </citation>
    <scope>NUCLEOTIDE SEQUENCE</scope>
    <source>
        <strain evidence="2">RCM69</strain>
    </source>
</reference>
<gene>
    <name evidence="2" type="ORF">O8C76_10490</name>
</gene>
<dbReference type="SUPFAM" id="SSF52980">
    <property type="entry name" value="Restriction endonuclease-like"/>
    <property type="match status" value="1"/>
</dbReference>
<dbReference type="InterPro" id="IPR007560">
    <property type="entry name" value="Restrct_endonuc_IV_Mrr"/>
</dbReference>
<sequence length="169" mass="19938">MFLNFFKKLLNFFKKEKYSHKWRKASAVKVLKKLETLNEAQTFTYLRKIDPFVMEELILTVLDKREDIRVERNKKYTGDFGVDGRFYILENNKKPLKCIIQAKRYSSLINPKHLKEFANQIHEENAYLGFFIHTGRTSKNSFAFAKSVNNLEIISGQRLIKLIRVGALD</sequence>
<proteinExistence type="predicted"/>
<dbReference type="AlphaFoldDB" id="A0AAW7Q0P5"/>
<name>A0AAW7Q0P5_9BACT</name>
<keyword evidence="2" id="KW-0255">Endonuclease</keyword>
<comment type="caution">
    <text evidence="2">The sequence shown here is derived from an EMBL/GenBank/DDBJ whole genome shotgun (WGS) entry which is preliminary data.</text>
</comment>
<keyword evidence="2" id="KW-0540">Nuclease</keyword>
<keyword evidence="2" id="KW-0378">Hydrolase</keyword>
<dbReference type="GO" id="GO:0003677">
    <property type="term" value="F:DNA binding"/>
    <property type="evidence" value="ECO:0007669"/>
    <property type="project" value="InterPro"/>
</dbReference>
<dbReference type="EMBL" id="JAPZCX010000020">
    <property type="protein sequence ID" value="MDN5071448.1"/>
    <property type="molecule type" value="Genomic_DNA"/>
</dbReference>
<dbReference type="PANTHER" id="PTHR30015:SF7">
    <property type="entry name" value="TYPE IV METHYL-DIRECTED RESTRICTION ENZYME ECOKMRR"/>
    <property type="match status" value="1"/>
</dbReference>
<dbReference type="RefSeq" id="WP_237919159.1">
    <property type="nucleotide sequence ID" value="NZ_JAKKPB010000033.1"/>
</dbReference>
<evidence type="ECO:0000313" key="2">
    <source>
        <dbReference type="EMBL" id="MDN5071448.1"/>
    </source>
</evidence>
<accession>A0AAW7Q0P5</accession>
<dbReference type="GO" id="GO:0009307">
    <property type="term" value="P:DNA restriction-modification system"/>
    <property type="evidence" value="ECO:0007669"/>
    <property type="project" value="InterPro"/>
</dbReference>
<organism evidence="2 3">
    <name type="scientific">Aliarcobacter butzleri</name>
    <dbReference type="NCBI Taxonomy" id="28197"/>
    <lineage>
        <taxon>Bacteria</taxon>
        <taxon>Pseudomonadati</taxon>
        <taxon>Campylobacterota</taxon>
        <taxon>Epsilonproteobacteria</taxon>
        <taxon>Campylobacterales</taxon>
        <taxon>Arcobacteraceae</taxon>
        <taxon>Aliarcobacter</taxon>
    </lineage>
</organism>
<dbReference type="InterPro" id="IPR052906">
    <property type="entry name" value="Type_IV_Methyl-Rstrct_Enzyme"/>
</dbReference>
<protein>
    <submittedName>
        <fullName evidence="2">Restriction endonuclease</fullName>
    </submittedName>
</protein>
<dbReference type="InterPro" id="IPR011856">
    <property type="entry name" value="tRNA_endonuc-like_dom_sf"/>
</dbReference>
<dbReference type="InterPro" id="IPR011335">
    <property type="entry name" value="Restrct_endonuc-II-like"/>
</dbReference>
<reference evidence="2" key="2">
    <citation type="journal article" date="2023" name="Microorganisms">
        <title>Genomic Characterization of Arcobacter butzleri Strains Isolated from Various Sources in Lithuania.</title>
        <authorList>
            <person name="Uljanovas D."/>
            <person name="Golz G."/>
            <person name="Fleischmann S."/>
            <person name="Kudirkiene E."/>
            <person name="Kasetiene N."/>
            <person name="Grineviciene A."/>
            <person name="Tamuleviciene E."/>
            <person name="Aksomaitiene J."/>
            <person name="Alter T."/>
            <person name="Malakauskas M."/>
        </authorList>
    </citation>
    <scope>NUCLEOTIDE SEQUENCE</scope>
    <source>
        <strain evidence="2">RCM69</strain>
    </source>
</reference>
<feature type="domain" description="Restriction endonuclease type IV Mrr" evidence="1">
    <location>
        <begin position="46"/>
        <end position="163"/>
    </location>
</feature>
<evidence type="ECO:0000259" key="1">
    <source>
        <dbReference type="Pfam" id="PF04471"/>
    </source>
</evidence>
<dbReference type="Pfam" id="PF04471">
    <property type="entry name" value="Mrr_cat"/>
    <property type="match status" value="1"/>
</dbReference>
<evidence type="ECO:0000313" key="3">
    <source>
        <dbReference type="Proteomes" id="UP001170288"/>
    </source>
</evidence>
<dbReference type="GO" id="GO:0015666">
    <property type="term" value="F:restriction endodeoxyribonuclease activity"/>
    <property type="evidence" value="ECO:0007669"/>
    <property type="project" value="TreeGrafter"/>
</dbReference>
<dbReference type="PANTHER" id="PTHR30015">
    <property type="entry name" value="MRR RESTRICTION SYSTEM PROTEIN"/>
    <property type="match status" value="1"/>
</dbReference>